<evidence type="ECO:0000313" key="2">
    <source>
        <dbReference type="EMBL" id="RJO74991.1"/>
    </source>
</evidence>
<dbReference type="Proteomes" id="UP000266677">
    <property type="component" value="Unassembled WGS sequence"/>
</dbReference>
<evidence type="ECO:0000313" key="3">
    <source>
        <dbReference type="Proteomes" id="UP000266677"/>
    </source>
</evidence>
<keyword evidence="3" id="KW-1185">Reference proteome</keyword>
<dbReference type="InterPro" id="IPR039422">
    <property type="entry name" value="MarR/SlyA-like"/>
</dbReference>
<dbReference type="SUPFAM" id="SSF46785">
    <property type="entry name" value="Winged helix' DNA-binding domain"/>
    <property type="match status" value="1"/>
</dbReference>
<dbReference type="EMBL" id="QZFU01000019">
    <property type="protein sequence ID" value="RJO74991.1"/>
    <property type="molecule type" value="Genomic_DNA"/>
</dbReference>
<dbReference type="InterPro" id="IPR011991">
    <property type="entry name" value="ArsR-like_HTH"/>
</dbReference>
<dbReference type="InterPro" id="IPR036388">
    <property type="entry name" value="WH-like_DNA-bd_sf"/>
</dbReference>
<comment type="caution">
    <text evidence="2">The sequence shown here is derived from an EMBL/GenBank/DDBJ whole genome shotgun (WGS) entry which is preliminary data.</text>
</comment>
<dbReference type="CDD" id="cd00090">
    <property type="entry name" value="HTH_ARSR"/>
    <property type="match status" value="1"/>
</dbReference>
<dbReference type="InterPro" id="IPR000835">
    <property type="entry name" value="HTH_MarR-typ"/>
</dbReference>
<accession>A0A3A4KJY8</accession>
<dbReference type="GO" id="GO:0003700">
    <property type="term" value="F:DNA-binding transcription factor activity"/>
    <property type="evidence" value="ECO:0007669"/>
    <property type="project" value="InterPro"/>
</dbReference>
<feature type="domain" description="HTH marR-type" evidence="1">
    <location>
        <begin position="8"/>
        <end position="145"/>
    </location>
</feature>
<organism evidence="2 3">
    <name type="scientific">Nocardia panacis</name>
    <dbReference type="NCBI Taxonomy" id="2340916"/>
    <lineage>
        <taxon>Bacteria</taxon>
        <taxon>Bacillati</taxon>
        <taxon>Actinomycetota</taxon>
        <taxon>Actinomycetes</taxon>
        <taxon>Mycobacteriales</taxon>
        <taxon>Nocardiaceae</taxon>
        <taxon>Nocardia</taxon>
    </lineage>
</organism>
<dbReference type="InterPro" id="IPR036390">
    <property type="entry name" value="WH_DNA-bd_sf"/>
</dbReference>
<dbReference type="Pfam" id="PF01047">
    <property type="entry name" value="MarR"/>
    <property type="match status" value="1"/>
</dbReference>
<dbReference type="PANTHER" id="PTHR33164:SF57">
    <property type="entry name" value="MARR-FAMILY TRANSCRIPTIONAL REGULATOR"/>
    <property type="match status" value="1"/>
</dbReference>
<protein>
    <submittedName>
        <fullName evidence="2">MarR family transcriptional regulator</fullName>
    </submittedName>
</protein>
<name>A0A3A4KJY8_9NOCA</name>
<dbReference type="OrthoDB" id="4311144at2"/>
<reference evidence="2 3" key="1">
    <citation type="submission" date="2018-09" db="EMBL/GenBank/DDBJ databases">
        <title>YIM PH21274 draft genome.</title>
        <authorList>
            <person name="Miao C."/>
        </authorList>
    </citation>
    <scope>NUCLEOTIDE SEQUENCE [LARGE SCALE GENOMIC DNA]</scope>
    <source>
        <strain evidence="2 3">YIM PH 21724</strain>
    </source>
</reference>
<sequence length="152" mass="16810">MTEPDDIDTGLFPRLFQLANVFNRGRLYDTIMGTTGLTMERPAMTILIILDGADGALRVGEIATQMQVEGPHATRHLNALEGRGLVRRVVDDGDRRARRVALTPAGQELVDRYTAAVRVWFEGALAGWTTAERQQLTSLLGRMVNDINGYRG</sequence>
<dbReference type="AlphaFoldDB" id="A0A3A4KJY8"/>
<proteinExistence type="predicted"/>
<evidence type="ECO:0000259" key="1">
    <source>
        <dbReference type="PROSITE" id="PS50995"/>
    </source>
</evidence>
<dbReference type="SMART" id="SM00347">
    <property type="entry name" value="HTH_MARR"/>
    <property type="match status" value="1"/>
</dbReference>
<dbReference type="RefSeq" id="WP_120041864.1">
    <property type="nucleotide sequence ID" value="NZ_QZFU01000019.1"/>
</dbReference>
<dbReference type="Gene3D" id="1.10.10.10">
    <property type="entry name" value="Winged helix-like DNA-binding domain superfamily/Winged helix DNA-binding domain"/>
    <property type="match status" value="1"/>
</dbReference>
<dbReference type="GO" id="GO:0006950">
    <property type="term" value="P:response to stress"/>
    <property type="evidence" value="ECO:0007669"/>
    <property type="project" value="TreeGrafter"/>
</dbReference>
<dbReference type="PROSITE" id="PS50995">
    <property type="entry name" value="HTH_MARR_2"/>
    <property type="match status" value="1"/>
</dbReference>
<dbReference type="PRINTS" id="PR00598">
    <property type="entry name" value="HTHMARR"/>
</dbReference>
<dbReference type="PANTHER" id="PTHR33164">
    <property type="entry name" value="TRANSCRIPTIONAL REGULATOR, MARR FAMILY"/>
    <property type="match status" value="1"/>
</dbReference>
<gene>
    <name evidence="2" type="ORF">D5S18_16465</name>
</gene>